<dbReference type="GO" id="GO:0006353">
    <property type="term" value="P:DNA-templated transcription termination"/>
    <property type="evidence" value="ECO:0007669"/>
    <property type="project" value="InterPro"/>
</dbReference>
<keyword evidence="4" id="KW-1185">Reference proteome</keyword>
<feature type="compositionally biased region" description="Basic and acidic residues" evidence="1">
    <location>
        <begin position="345"/>
        <end position="355"/>
    </location>
</feature>
<dbReference type="InterPro" id="IPR036269">
    <property type="entry name" value="Rho_N_sf"/>
</dbReference>
<evidence type="ECO:0000313" key="4">
    <source>
        <dbReference type="Proteomes" id="UP000027138"/>
    </source>
</evidence>
<dbReference type="Gene3D" id="1.10.720.10">
    <property type="match status" value="1"/>
</dbReference>
<organism evidence="3 4">
    <name type="scientific">Jatropha curcas</name>
    <name type="common">Barbados nut</name>
    <dbReference type="NCBI Taxonomy" id="180498"/>
    <lineage>
        <taxon>Eukaryota</taxon>
        <taxon>Viridiplantae</taxon>
        <taxon>Streptophyta</taxon>
        <taxon>Embryophyta</taxon>
        <taxon>Tracheophyta</taxon>
        <taxon>Spermatophyta</taxon>
        <taxon>Magnoliopsida</taxon>
        <taxon>eudicotyledons</taxon>
        <taxon>Gunneridae</taxon>
        <taxon>Pentapetalae</taxon>
        <taxon>rosids</taxon>
        <taxon>fabids</taxon>
        <taxon>Malpighiales</taxon>
        <taxon>Euphorbiaceae</taxon>
        <taxon>Crotonoideae</taxon>
        <taxon>Jatropheae</taxon>
        <taxon>Jatropha</taxon>
    </lineage>
</organism>
<dbReference type="AlphaFoldDB" id="A0A067K3Y6"/>
<feature type="region of interest" description="Disordered" evidence="1">
    <location>
        <begin position="192"/>
        <end position="271"/>
    </location>
</feature>
<dbReference type="SMART" id="SM00959">
    <property type="entry name" value="Rho_N"/>
    <property type="match status" value="1"/>
</dbReference>
<feature type="compositionally biased region" description="Acidic residues" evidence="1">
    <location>
        <begin position="323"/>
        <end position="344"/>
    </location>
</feature>
<feature type="compositionally biased region" description="Polar residues" evidence="1">
    <location>
        <begin position="255"/>
        <end position="271"/>
    </location>
</feature>
<dbReference type="EMBL" id="KK914893">
    <property type="protein sequence ID" value="KDP26524.1"/>
    <property type="molecule type" value="Genomic_DNA"/>
</dbReference>
<dbReference type="PANTHER" id="PTHR34449">
    <property type="entry name" value="RHO TERMINATION FACTOR"/>
    <property type="match status" value="1"/>
</dbReference>
<feature type="region of interest" description="Disordered" evidence="1">
    <location>
        <begin position="154"/>
        <end position="176"/>
    </location>
</feature>
<reference evidence="3 4" key="1">
    <citation type="journal article" date="2014" name="PLoS ONE">
        <title>Global Analysis of Gene Expression Profiles in Physic Nut (Jatropha curcas L.) Seedlings Exposed to Salt Stress.</title>
        <authorList>
            <person name="Zhang L."/>
            <person name="Zhang C."/>
            <person name="Wu P."/>
            <person name="Chen Y."/>
            <person name="Li M."/>
            <person name="Jiang H."/>
            <person name="Wu G."/>
        </authorList>
    </citation>
    <scope>NUCLEOTIDE SEQUENCE [LARGE SCALE GENOMIC DNA]</scope>
    <source>
        <strain evidence="4">cv. GZQX0401</strain>
        <tissue evidence="3">Young leaves</tissue>
    </source>
</reference>
<feature type="compositionally biased region" description="Basic and acidic residues" evidence="1">
    <location>
        <begin position="154"/>
        <end position="173"/>
    </location>
</feature>
<feature type="compositionally biased region" description="Polar residues" evidence="1">
    <location>
        <begin position="109"/>
        <end position="126"/>
    </location>
</feature>
<feature type="region of interest" description="Disordered" evidence="1">
    <location>
        <begin position="315"/>
        <end position="355"/>
    </location>
</feature>
<sequence>MSQAVHFIAKNFPGYGPSECRCLPHLEDSGKAAAVSYCSSIGNYRIYPQVKTASIKCASGAASFVCRASSGGPRRNPDFSKQSKQGFSRNRNRQNEERDSFENLDESDLLTSKNGPLYSLSTTPKFQATAAPGPREKEIVELFRKVQAKLRERAAVKEDKKAEAAKGKGKESETVDSLLKLLRKHSIEQGKRKVINEDFAADSPEQSGKHNENKSTSFFNPNNKERSRVLEPNSSSFTRPPSNFRRKSPVPQVKFQPSYSSEDSVYSTTYLDLTDEKKEQFEVLPDTVQQSELEPEEPELELEPELPQLELEQELESSFPDTDVFDELSEGESSDTDHIDEDSEKEQQIEHEDLSSLKLPELRALAKSRGVKGYSKMKKGELVELLSGGSV</sequence>
<feature type="compositionally biased region" description="Polar residues" evidence="1">
    <location>
        <begin position="79"/>
        <end position="89"/>
    </location>
</feature>
<dbReference type="Pfam" id="PF07498">
    <property type="entry name" value="Rho_N"/>
    <property type="match status" value="1"/>
</dbReference>
<evidence type="ECO:0000313" key="3">
    <source>
        <dbReference type="EMBL" id="KDP26524.1"/>
    </source>
</evidence>
<feature type="region of interest" description="Disordered" evidence="1">
    <location>
        <begin position="68"/>
        <end position="134"/>
    </location>
</feature>
<proteinExistence type="predicted"/>
<accession>A0A067K3Y6</accession>
<feature type="domain" description="Rho termination factor-like N-terminal" evidence="2">
    <location>
        <begin position="353"/>
        <end position="389"/>
    </location>
</feature>
<dbReference type="SUPFAM" id="SSF68912">
    <property type="entry name" value="Rho N-terminal domain-like"/>
    <property type="match status" value="1"/>
</dbReference>
<feature type="compositionally biased region" description="Polar residues" evidence="1">
    <location>
        <begin position="232"/>
        <end position="241"/>
    </location>
</feature>
<evidence type="ECO:0000259" key="2">
    <source>
        <dbReference type="SMART" id="SM00959"/>
    </source>
</evidence>
<protein>
    <recommendedName>
        <fullName evidence="2">Rho termination factor-like N-terminal domain-containing protein</fullName>
    </recommendedName>
</protein>
<evidence type="ECO:0000256" key="1">
    <source>
        <dbReference type="SAM" id="MobiDB-lite"/>
    </source>
</evidence>
<dbReference type="Proteomes" id="UP000027138">
    <property type="component" value="Unassembled WGS sequence"/>
</dbReference>
<dbReference type="InterPro" id="IPR011112">
    <property type="entry name" value="Rho-like_N"/>
</dbReference>
<name>A0A067K3Y6_JATCU</name>
<dbReference type="STRING" id="180498.A0A067K3Y6"/>
<dbReference type="PANTHER" id="PTHR34449:SF5">
    <property type="entry name" value="ATP BINDING _ ATPASE"/>
    <property type="match status" value="1"/>
</dbReference>
<gene>
    <name evidence="3" type="ORF">JCGZ_17682</name>
</gene>
<dbReference type="OrthoDB" id="652255at2759"/>